<name>A0A9X2VU83_9PSEU</name>
<accession>A0A9X2VU83</accession>
<evidence type="ECO:0000313" key="1">
    <source>
        <dbReference type="EMBL" id="MCS7482825.1"/>
    </source>
</evidence>
<gene>
    <name evidence="1" type="ORF">NZH93_38765</name>
</gene>
<dbReference type="PANTHER" id="PTHR40053:SF1">
    <property type="entry name" value="SPORULATION-CONTROL PROTEIN SPO0M"/>
    <property type="match status" value="1"/>
</dbReference>
<evidence type="ECO:0000313" key="2">
    <source>
        <dbReference type="Proteomes" id="UP001141259"/>
    </source>
</evidence>
<reference evidence="1" key="1">
    <citation type="submission" date="2022-08" db="EMBL/GenBank/DDBJ databases">
        <authorList>
            <person name="Tistechok S."/>
            <person name="Samborskyy M."/>
            <person name="Roman I."/>
        </authorList>
    </citation>
    <scope>NUCLEOTIDE SEQUENCE</scope>
    <source>
        <strain evidence="1">DSM 103496</strain>
    </source>
</reference>
<dbReference type="PANTHER" id="PTHR40053">
    <property type="entry name" value="SPORULATION-CONTROL PROTEIN SPO0M"/>
    <property type="match status" value="1"/>
</dbReference>
<dbReference type="InterPro" id="IPR009776">
    <property type="entry name" value="Spore_0_M"/>
</dbReference>
<keyword evidence="2" id="KW-1185">Reference proteome</keyword>
<dbReference type="AlphaFoldDB" id="A0A9X2VU83"/>
<organism evidence="1 2">
    <name type="scientific">Umezawaea endophytica</name>
    <dbReference type="NCBI Taxonomy" id="1654476"/>
    <lineage>
        <taxon>Bacteria</taxon>
        <taxon>Bacillati</taxon>
        <taxon>Actinomycetota</taxon>
        <taxon>Actinomycetes</taxon>
        <taxon>Pseudonocardiales</taxon>
        <taxon>Pseudonocardiaceae</taxon>
        <taxon>Umezawaea</taxon>
    </lineage>
</organism>
<sequence>MVFKRMLRAFGVGGPTVDTVLTNPNTRPGELLTGEVRIAGGDHPADIDHVALSLVTRVEFEGSDSETIRNVDYGKVFVAQRITVAPGQHMSIPFQYQVPLESPINVVGGQQLHGMTLGLRTELAVRGAVDPGDLDPVSVHPLQSQERVLNAFVQLGFRFTRADNEAGRLHGVPQQLQFYQEIEFLPPQQFVSKISQVELTFVADPHSLWVILEADRRGGMFRSGGDSFGHFHLSHQEAVGADWAGIIHNWMDQIAGRRGSFGAFGH</sequence>
<dbReference type="RefSeq" id="WP_259628288.1">
    <property type="nucleotide sequence ID" value="NZ_JANYMP010000026.1"/>
</dbReference>
<dbReference type="Pfam" id="PF07070">
    <property type="entry name" value="Spo0M"/>
    <property type="match status" value="1"/>
</dbReference>
<comment type="caution">
    <text evidence="1">The sequence shown here is derived from an EMBL/GenBank/DDBJ whole genome shotgun (WGS) entry which is preliminary data.</text>
</comment>
<protein>
    <submittedName>
        <fullName evidence="1">Sporulation protein</fullName>
    </submittedName>
</protein>
<dbReference type="Proteomes" id="UP001141259">
    <property type="component" value="Unassembled WGS sequence"/>
</dbReference>
<dbReference type="EMBL" id="JANYMP010000026">
    <property type="protein sequence ID" value="MCS7482825.1"/>
    <property type="molecule type" value="Genomic_DNA"/>
</dbReference>
<proteinExistence type="predicted"/>